<organism evidence="2 3">
    <name type="scientific">Streptomyces himalayensis subsp. aureolus</name>
    <dbReference type="NCBI Taxonomy" id="2758039"/>
    <lineage>
        <taxon>Bacteria</taxon>
        <taxon>Bacillati</taxon>
        <taxon>Actinomycetota</taxon>
        <taxon>Actinomycetes</taxon>
        <taxon>Kitasatosporales</taxon>
        <taxon>Streptomycetaceae</taxon>
        <taxon>Streptomyces</taxon>
        <taxon>Streptomyces himalayensis</taxon>
    </lineage>
</organism>
<dbReference type="InterPro" id="IPR010773">
    <property type="entry name" value="Mycophage_PG1_Gp7"/>
</dbReference>
<keyword evidence="1" id="KW-0812">Transmembrane</keyword>
<keyword evidence="3" id="KW-1185">Reference proteome</keyword>
<protein>
    <submittedName>
        <fullName evidence="2">DUF1360 domain-containing protein</fullName>
    </submittedName>
</protein>
<reference evidence="2 3" key="1">
    <citation type="submission" date="2020-07" db="EMBL/GenBank/DDBJ databases">
        <title>Streptomyces isolated from Indian soil.</title>
        <authorList>
            <person name="Mandal S."/>
            <person name="Maiti P.K."/>
        </authorList>
    </citation>
    <scope>NUCLEOTIDE SEQUENCE [LARGE SCALE GENOMIC DNA]</scope>
    <source>
        <strain evidence="2 3">PSKA54</strain>
    </source>
</reference>
<dbReference type="Proteomes" id="UP000586976">
    <property type="component" value="Unassembled WGS sequence"/>
</dbReference>
<feature type="transmembrane region" description="Helical" evidence="1">
    <location>
        <begin position="32"/>
        <end position="53"/>
    </location>
</feature>
<evidence type="ECO:0000313" key="3">
    <source>
        <dbReference type="Proteomes" id="UP000586976"/>
    </source>
</evidence>
<proteinExistence type="predicted"/>
<keyword evidence="1" id="KW-0472">Membrane</keyword>
<dbReference type="EMBL" id="JACEQY010000027">
    <property type="protein sequence ID" value="MBA4864175.1"/>
    <property type="molecule type" value="Genomic_DNA"/>
</dbReference>
<gene>
    <name evidence="2" type="ORF">H1V43_23020</name>
</gene>
<keyword evidence="1" id="KW-1133">Transmembrane helix</keyword>
<evidence type="ECO:0000313" key="2">
    <source>
        <dbReference type="EMBL" id="MBA4864175.1"/>
    </source>
</evidence>
<sequence length="198" mass="20812">MGTAPGGRAGRHVQRLLRRTEQAYSVGHERPLGGYLATLAGFGAYTGAWAAVVRHRGRPLPDRPDPWDVALAAVATFRLSRLLSKAPVTSPLRAPFTTYAGAQGPAELHETPRTEGSRETVGELVSCPFCMSVWIVSTLTAGQLLWPRATRTAMGALTALAGADALQLAYSRVADRVTDTAAETAADKATTGSDVIGG</sequence>
<dbReference type="AlphaFoldDB" id="A0A7W2D487"/>
<dbReference type="Pfam" id="PF07098">
    <property type="entry name" value="DUF1360"/>
    <property type="match status" value="1"/>
</dbReference>
<evidence type="ECO:0000256" key="1">
    <source>
        <dbReference type="SAM" id="Phobius"/>
    </source>
</evidence>
<comment type="caution">
    <text evidence="2">The sequence shown here is derived from an EMBL/GenBank/DDBJ whole genome shotgun (WGS) entry which is preliminary data.</text>
</comment>
<accession>A0A7W2D487</accession>
<name>A0A7W2D487_9ACTN</name>